<dbReference type="GO" id="GO:0046166">
    <property type="term" value="P:glyceraldehyde-3-phosphate biosynthetic process"/>
    <property type="evidence" value="ECO:0007669"/>
    <property type="project" value="TreeGrafter"/>
</dbReference>
<keyword evidence="4" id="KW-0963">Cytoplasm</keyword>
<dbReference type="InterPro" id="IPR013785">
    <property type="entry name" value="Aldolase_TIM"/>
</dbReference>
<dbReference type="PANTHER" id="PTHR21139">
    <property type="entry name" value="TRIOSEPHOSPHATE ISOMERASE"/>
    <property type="match status" value="1"/>
</dbReference>
<evidence type="ECO:0000313" key="5">
    <source>
        <dbReference type="EMBL" id="URQ63419.1"/>
    </source>
</evidence>
<comment type="pathway">
    <text evidence="4">Carbohydrate biosynthesis; gluconeogenesis.</text>
</comment>
<comment type="pathway">
    <text evidence="4">Carbohydrate degradation; glycolysis; D-glyceraldehyde 3-phosphate from glycerone phosphate: step 1/1.</text>
</comment>
<dbReference type="NCBIfam" id="TIGR00419">
    <property type="entry name" value="tim"/>
    <property type="match status" value="1"/>
</dbReference>
<dbReference type="EC" id="5.3.1.1" evidence="4"/>
<comment type="similarity">
    <text evidence="2 4">Belongs to the triosephosphate isomerase family.</text>
</comment>
<comment type="catalytic activity">
    <reaction evidence="4">
        <text>D-glyceraldehyde 3-phosphate = dihydroxyacetone phosphate</text>
        <dbReference type="Rhea" id="RHEA:18585"/>
        <dbReference type="ChEBI" id="CHEBI:57642"/>
        <dbReference type="ChEBI" id="CHEBI:59776"/>
        <dbReference type="EC" id="5.3.1.1"/>
    </reaction>
</comment>
<comment type="pathway">
    <text evidence="1">Carbohydrate metabolism; erythritol degradation.</text>
</comment>
<evidence type="ECO:0000256" key="3">
    <source>
        <dbReference type="ARBA" id="ARBA00023235"/>
    </source>
</evidence>
<dbReference type="Gene3D" id="3.20.20.70">
    <property type="entry name" value="Aldolase class I"/>
    <property type="match status" value="1"/>
</dbReference>
<proteinExistence type="inferred from homology"/>
<dbReference type="GO" id="GO:0004807">
    <property type="term" value="F:triose-phosphate isomerase activity"/>
    <property type="evidence" value="ECO:0007669"/>
    <property type="project" value="UniProtKB-UniRule"/>
</dbReference>
<dbReference type="Proteomes" id="UP001056381">
    <property type="component" value="Chromosome"/>
</dbReference>
<evidence type="ECO:0000256" key="2">
    <source>
        <dbReference type="ARBA" id="ARBA00007422"/>
    </source>
</evidence>
<organism evidence="5 6">
    <name type="scientific">SAR86 cluster bacterium</name>
    <dbReference type="NCBI Taxonomy" id="2030880"/>
    <lineage>
        <taxon>Bacteria</taxon>
        <taxon>Pseudomonadati</taxon>
        <taxon>Pseudomonadota</taxon>
        <taxon>Gammaproteobacteria</taxon>
        <taxon>SAR86 cluster</taxon>
    </lineage>
</organism>
<keyword evidence="4" id="KW-0324">Glycolysis</keyword>
<dbReference type="SUPFAM" id="SSF51351">
    <property type="entry name" value="Triosephosphate isomerase (TIM)"/>
    <property type="match status" value="1"/>
</dbReference>
<keyword evidence="6" id="KW-1185">Reference proteome</keyword>
<dbReference type="EMBL" id="CP097966">
    <property type="protein sequence ID" value="URQ63419.1"/>
    <property type="molecule type" value="Genomic_DNA"/>
</dbReference>
<dbReference type="PROSITE" id="PS00171">
    <property type="entry name" value="TIM_1"/>
    <property type="match status" value="1"/>
</dbReference>
<gene>
    <name evidence="5" type="primary">tpiA</name>
    <name evidence="5" type="ORF">M9B40_01265</name>
</gene>
<dbReference type="InterPro" id="IPR035990">
    <property type="entry name" value="TIM_sf"/>
</dbReference>
<dbReference type="GO" id="GO:0019563">
    <property type="term" value="P:glycerol catabolic process"/>
    <property type="evidence" value="ECO:0007669"/>
    <property type="project" value="TreeGrafter"/>
</dbReference>
<accession>A0A9Q8TZK2</accession>
<keyword evidence="3 4" id="KW-0413">Isomerase</keyword>
<dbReference type="AlphaFoldDB" id="A0A9Q8TZK2"/>
<dbReference type="InterPro" id="IPR020861">
    <property type="entry name" value="Triosephosphate_isomerase_AS"/>
</dbReference>
<dbReference type="PROSITE" id="PS51440">
    <property type="entry name" value="TIM_2"/>
    <property type="match status" value="1"/>
</dbReference>
<reference evidence="5" key="1">
    <citation type="submission" date="2022-05" db="EMBL/GenBank/DDBJ databases">
        <title>Single-amplified genomics reveal most streamlined microbe among free-living bacteria.</title>
        <authorList>
            <person name="Roda-Garcia J."/>
            <person name="Haro-Moreno J.M."/>
            <person name="Rodriguez-Valera F."/>
            <person name="Almagro-Moreno S."/>
            <person name="Lopez-Perez M."/>
        </authorList>
    </citation>
    <scope>NUCLEOTIDE SEQUENCE</scope>
    <source>
        <strain evidence="5">TMED112-D2-2</strain>
    </source>
</reference>
<dbReference type="CDD" id="cd00311">
    <property type="entry name" value="TIM"/>
    <property type="match status" value="1"/>
</dbReference>
<dbReference type="GO" id="GO:0005829">
    <property type="term" value="C:cytosol"/>
    <property type="evidence" value="ECO:0007669"/>
    <property type="project" value="TreeGrafter"/>
</dbReference>
<keyword evidence="4" id="KW-0312">Gluconeogenesis</keyword>
<evidence type="ECO:0000313" key="6">
    <source>
        <dbReference type="Proteomes" id="UP001056381"/>
    </source>
</evidence>
<dbReference type="PANTHER" id="PTHR21139:SF42">
    <property type="entry name" value="TRIOSEPHOSPHATE ISOMERASE"/>
    <property type="match status" value="1"/>
</dbReference>
<evidence type="ECO:0000256" key="4">
    <source>
        <dbReference type="RuleBase" id="RU363013"/>
    </source>
</evidence>
<comment type="subunit">
    <text evidence="4">Homodimer.</text>
</comment>
<dbReference type="Pfam" id="PF00121">
    <property type="entry name" value="TIM"/>
    <property type="match status" value="1"/>
</dbReference>
<comment type="subcellular location">
    <subcellularLocation>
        <location evidence="4">Cytoplasm</location>
    </subcellularLocation>
</comment>
<evidence type="ECO:0000256" key="1">
    <source>
        <dbReference type="ARBA" id="ARBA00004939"/>
    </source>
</evidence>
<protein>
    <recommendedName>
        <fullName evidence="4">Triosephosphate isomerase</fullName>
        <ecNumber evidence="4">5.3.1.1</ecNumber>
    </recommendedName>
</protein>
<dbReference type="GO" id="GO:0006094">
    <property type="term" value="P:gluconeogenesis"/>
    <property type="evidence" value="ECO:0007669"/>
    <property type="project" value="UniProtKB-KW"/>
</dbReference>
<name>A0A9Q8TZK2_9GAMM</name>
<dbReference type="GO" id="GO:0006096">
    <property type="term" value="P:glycolytic process"/>
    <property type="evidence" value="ECO:0007669"/>
    <property type="project" value="UniProtKB-UniRule"/>
</dbReference>
<sequence>MSKIIIANFKANGCKDFFNNWFSDFKNDSQNQILLAPPSVYLDFFSQKKLNFELCSQNVSEFEEGPFTSQHTASMLLDLGVKSCIIGHSESRKLLNEEDHQIFEKFQKLNNKKIRPIVCIGEPLEIRENNKVKDYIKKQTEKFHDFEEEIIFGYEPLWAIGTGKVPKLDEIEEAAKTIKEFCGENKKILYGGSINRSNCRDILKLKEIDGALVGGASLNPKEFAMIAQSC</sequence>
<dbReference type="InterPro" id="IPR000652">
    <property type="entry name" value="Triosephosphate_isomerase"/>
</dbReference>